<keyword evidence="3" id="KW-1185">Reference proteome</keyword>
<protein>
    <submittedName>
        <fullName evidence="2">Transcriptional regulator</fullName>
    </submittedName>
</protein>
<dbReference type="GO" id="GO:0003677">
    <property type="term" value="F:DNA binding"/>
    <property type="evidence" value="ECO:0007669"/>
    <property type="project" value="InterPro"/>
</dbReference>
<dbReference type="EMBL" id="NGJU01000003">
    <property type="protein sequence ID" value="RST97181.1"/>
    <property type="molecule type" value="Genomic_DNA"/>
</dbReference>
<dbReference type="Proteomes" id="UP000287239">
    <property type="component" value="Unassembled WGS sequence"/>
</dbReference>
<dbReference type="SMART" id="SM00530">
    <property type="entry name" value="HTH_XRE"/>
    <property type="match status" value="1"/>
</dbReference>
<evidence type="ECO:0000313" key="2">
    <source>
        <dbReference type="EMBL" id="RST97181.1"/>
    </source>
</evidence>
<proteinExistence type="predicted"/>
<reference evidence="2 3" key="1">
    <citation type="submission" date="2017-05" db="EMBL/GenBank/DDBJ databases">
        <title>Vagococcus spp. assemblies.</title>
        <authorList>
            <person name="Gulvik C.A."/>
        </authorList>
    </citation>
    <scope>NUCLEOTIDE SEQUENCE [LARGE SCALE GENOMIC DNA]</scope>
    <source>
        <strain evidence="2 3">NCFB 2777</strain>
    </source>
</reference>
<name>A0A429ZU17_9ENTE</name>
<evidence type="ECO:0000259" key="1">
    <source>
        <dbReference type="PROSITE" id="PS50943"/>
    </source>
</evidence>
<dbReference type="AlphaFoldDB" id="A0A429ZU17"/>
<sequence length="79" mass="9169">MRQWLGDKRCQKEYTHADVANKTGIQRAYYTMIENGRRQPSVRVAKRIGQALEFEWTLFFENSQNQSGVSEPKEFKGGA</sequence>
<evidence type="ECO:0000313" key="3">
    <source>
        <dbReference type="Proteomes" id="UP000287239"/>
    </source>
</evidence>
<feature type="domain" description="HTH cro/C1-type" evidence="1">
    <location>
        <begin position="17"/>
        <end position="59"/>
    </location>
</feature>
<dbReference type="CDD" id="cd00093">
    <property type="entry name" value="HTH_XRE"/>
    <property type="match status" value="1"/>
</dbReference>
<dbReference type="SUPFAM" id="SSF47413">
    <property type="entry name" value="lambda repressor-like DNA-binding domains"/>
    <property type="match status" value="1"/>
</dbReference>
<dbReference type="GeneID" id="98567266"/>
<dbReference type="InterPro" id="IPR010982">
    <property type="entry name" value="Lambda_DNA-bd_dom_sf"/>
</dbReference>
<dbReference type="Pfam" id="PF01381">
    <property type="entry name" value="HTH_3"/>
    <property type="match status" value="1"/>
</dbReference>
<dbReference type="InterPro" id="IPR001387">
    <property type="entry name" value="Cro/C1-type_HTH"/>
</dbReference>
<gene>
    <name evidence="2" type="ORF">CBF35_02720</name>
</gene>
<dbReference type="RefSeq" id="WP_126778352.1">
    <property type="nucleotide sequence ID" value="NZ_CP177121.1"/>
</dbReference>
<dbReference type="OrthoDB" id="1859224at2"/>
<comment type="caution">
    <text evidence="2">The sequence shown here is derived from an EMBL/GenBank/DDBJ whole genome shotgun (WGS) entry which is preliminary data.</text>
</comment>
<dbReference type="PROSITE" id="PS50943">
    <property type="entry name" value="HTH_CROC1"/>
    <property type="match status" value="1"/>
</dbReference>
<dbReference type="Gene3D" id="1.10.260.40">
    <property type="entry name" value="lambda repressor-like DNA-binding domains"/>
    <property type="match status" value="1"/>
</dbReference>
<accession>A0A429ZU17</accession>
<organism evidence="2 3">
    <name type="scientific">Vagococcus salmoninarum</name>
    <dbReference type="NCBI Taxonomy" id="2739"/>
    <lineage>
        <taxon>Bacteria</taxon>
        <taxon>Bacillati</taxon>
        <taxon>Bacillota</taxon>
        <taxon>Bacilli</taxon>
        <taxon>Lactobacillales</taxon>
        <taxon>Enterococcaceae</taxon>
        <taxon>Vagococcus</taxon>
    </lineage>
</organism>